<dbReference type="PANTHER" id="PTHR36923">
    <property type="entry name" value="FERREDOXIN"/>
    <property type="match status" value="1"/>
</dbReference>
<proteinExistence type="predicted"/>
<dbReference type="PRINTS" id="PR00352">
    <property type="entry name" value="3FE4SFRDOXIN"/>
</dbReference>
<evidence type="ECO:0000256" key="6">
    <source>
        <dbReference type="ARBA" id="ARBA00023014"/>
    </source>
</evidence>
<name>A0A919KQN1_9ACTN</name>
<protein>
    <recommendedName>
        <fullName evidence="8">Ferredoxin</fullName>
    </recommendedName>
</protein>
<sequence length="117" mass="11351">MTGGGSVGTGGTDGTGRSVGTGGTDGTGRTSGSDRTDATGGAAGDVVVRVDRARCVGTGLCAATAPDDLALGEDGRARARHPVSAPGEQLTEAAEMCPVEAITVLSALDGRRIAPVL</sequence>
<evidence type="ECO:0000256" key="3">
    <source>
        <dbReference type="ARBA" id="ARBA00022723"/>
    </source>
</evidence>
<reference evidence="11" key="1">
    <citation type="journal article" date="2014" name="Int. J. Syst. Evol. Microbiol.">
        <title>Complete genome sequence of Corynebacterium casei LMG S-19264T (=DSM 44701T), isolated from a smear-ripened cheese.</title>
        <authorList>
            <consortium name="US DOE Joint Genome Institute (JGI-PGF)"/>
            <person name="Walter F."/>
            <person name="Albersmeier A."/>
            <person name="Kalinowski J."/>
            <person name="Ruckert C."/>
        </authorList>
    </citation>
    <scope>NUCLEOTIDE SEQUENCE</scope>
    <source>
        <strain evidence="11">JCM 4646</strain>
    </source>
</reference>
<evidence type="ECO:0000313" key="11">
    <source>
        <dbReference type="EMBL" id="GHH69174.1"/>
    </source>
</evidence>
<dbReference type="InterPro" id="IPR001080">
    <property type="entry name" value="3Fe4S_ferredoxin"/>
</dbReference>
<dbReference type="GO" id="GO:0051538">
    <property type="term" value="F:3 iron, 4 sulfur cluster binding"/>
    <property type="evidence" value="ECO:0007669"/>
    <property type="project" value="UniProtKB-KW"/>
</dbReference>
<keyword evidence="4 8" id="KW-0249">Electron transport</keyword>
<dbReference type="SUPFAM" id="SSF54862">
    <property type="entry name" value="4Fe-4S ferredoxins"/>
    <property type="match status" value="1"/>
</dbReference>
<dbReference type="GO" id="GO:0009055">
    <property type="term" value="F:electron transfer activity"/>
    <property type="evidence" value="ECO:0007669"/>
    <property type="project" value="UniProtKB-UniRule"/>
</dbReference>
<accession>A0A919KQN1</accession>
<comment type="caution">
    <text evidence="11">The sequence shown here is derived from an EMBL/GenBank/DDBJ whole genome shotgun (WGS) entry which is preliminary data.</text>
</comment>
<comment type="function">
    <text evidence="8">Ferredoxins are iron-sulfur proteins that transfer electrons in a wide variety of metabolic reactions.</text>
</comment>
<gene>
    <name evidence="11" type="ORF">GCM10018781_27290</name>
</gene>
<evidence type="ECO:0000256" key="4">
    <source>
        <dbReference type="ARBA" id="ARBA00022982"/>
    </source>
</evidence>
<evidence type="ECO:0000256" key="2">
    <source>
        <dbReference type="ARBA" id="ARBA00022448"/>
    </source>
</evidence>
<keyword evidence="3 8" id="KW-0479">Metal-binding</keyword>
<keyword evidence="6 8" id="KW-0411">Iron-sulfur</keyword>
<evidence type="ECO:0000256" key="5">
    <source>
        <dbReference type="ARBA" id="ARBA00023004"/>
    </source>
</evidence>
<evidence type="ECO:0000259" key="10">
    <source>
        <dbReference type="PROSITE" id="PS51379"/>
    </source>
</evidence>
<evidence type="ECO:0000256" key="7">
    <source>
        <dbReference type="ARBA" id="ARBA00023291"/>
    </source>
</evidence>
<dbReference type="Pfam" id="PF13370">
    <property type="entry name" value="Fer4_13"/>
    <property type="match status" value="1"/>
</dbReference>
<keyword evidence="12" id="KW-1185">Reference proteome</keyword>
<dbReference type="PROSITE" id="PS51379">
    <property type="entry name" value="4FE4S_FER_2"/>
    <property type="match status" value="1"/>
</dbReference>
<keyword evidence="2 8" id="KW-0813">Transport</keyword>
<evidence type="ECO:0000256" key="9">
    <source>
        <dbReference type="SAM" id="MobiDB-lite"/>
    </source>
</evidence>
<evidence type="ECO:0000313" key="12">
    <source>
        <dbReference type="Proteomes" id="UP000617734"/>
    </source>
</evidence>
<dbReference type="PANTHER" id="PTHR36923:SF3">
    <property type="entry name" value="FERREDOXIN"/>
    <property type="match status" value="1"/>
</dbReference>
<comment type="cofactor">
    <cofactor evidence="1">
        <name>[3Fe-4S] cluster</name>
        <dbReference type="ChEBI" id="CHEBI:21137"/>
    </cofactor>
</comment>
<dbReference type="InterPro" id="IPR051269">
    <property type="entry name" value="Fe-S_cluster_ET"/>
</dbReference>
<organism evidence="11 12">
    <name type="scientific">Kitasatospora indigofera</name>
    <dbReference type="NCBI Taxonomy" id="67307"/>
    <lineage>
        <taxon>Bacteria</taxon>
        <taxon>Bacillati</taxon>
        <taxon>Actinomycetota</taxon>
        <taxon>Actinomycetes</taxon>
        <taxon>Kitasatosporales</taxon>
        <taxon>Streptomycetaceae</taxon>
        <taxon>Kitasatospora</taxon>
    </lineage>
</organism>
<keyword evidence="7" id="KW-0003">3Fe-4S</keyword>
<reference evidence="11" key="2">
    <citation type="submission" date="2020-09" db="EMBL/GenBank/DDBJ databases">
        <authorList>
            <person name="Sun Q."/>
            <person name="Ohkuma M."/>
        </authorList>
    </citation>
    <scope>NUCLEOTIDE SEQUENCE</scope>
    <source>
        <strain evidence="11">JCM 4646</strain>
    </source>
</reference>
<evidence type="ECO:0000256" key="8">
    <source>
        <dbReference type="RuleBase" id="RU368020"/>
    </source>
</evidence>
<dbReference type="AlphaFoldDB" id="A0A919KQN1"/>
<dbReference type="EMBL" id="BNBO01000012">
    <property type="protein sequence ID" value="GHH69174.1"/>
    <property type="molecule type" value="Genomic_DNA"/>
</dbReference>
<dbReference type="Proteomes" id="UP000617734">
    <property type="component" value="Unassembled WGS sequence"/>
</dbReference>
<feature type="compositionally biased region" description="Gly residues" evidence="9">
    <location>
        <begin position="1"/>
        <end position="26"/>
    </location>
</feature>
<evidence type="ECO:0000256" key="1">
    <source>
        <dbReference type="ARBA" id="ARBA00001927"/>
    </source>
</evidence>
<dbReference type="GO" id="GO:0005506">
    <property type="term" value="F:iron ion binding"/>
    <property type="evidence" value="ECO:0007669"/>
    <property type="project" value="UniProtKB-UniRule"/>
</dbReference>
<feature type="region of interest" description="Disordered" evidence="9">
    <location>
        <begin position="1"/>
        <end position="44"/>
    </location>
</feature>
<keyword evidence="5 8" id="KW-0408">Iron</keyword>
<dbReference type="InterPro" id="IPR017896">
    <property type="entry name" value="4Fe4S_Fe-S-bd"/>
</dbReference>
<feature type="domain" description="4Fe-4S ferredoxin-type" evidence="10">
    <location>
        <begin position="46"/>
        <end position="74"/>
    </location>
</feature>
<dbReference type="Gene3D" id="3.30.70.20">
    <property type="match status" value="1"/>
</dbReference>